<reference evidence="1 2" key="1">
    <citation type="submission" date="2020-09" db="EMBL/GenBank/DDBJ databases">
        <title>Genome sequences of type strains of Chitinophaga qingshengii and Chitinophaga varians.</title>
        <authorList>
            <person name="Kittiwongwattana C."/>
        </authorList>
    </citation>
    <scope>NUCLEOTIDE SEQUENCE [LARGE SCALE GENOMIC DNA]</scope>
    <source>
        <strain evidence="1 2">JCM 30026</strain>
    </source>
</reference>
<sequence length="377" mass="40162">MKIHSIYVAGGIAALLLFGACTKQLKDDPTDPSVTAKDKLVANGIAGPDPDGVKLHDFLRANGPQYETYTVNLSQENASFTTRNGRKYTLSPNSLIRPDGSPAVGSITVTVKEISNAAAMIFADKPTATSTGAPLESFGEFFVAAKQGTAPLRLRKDSAVAVQVPAPKGANDRKIPMWYGDTSITITQSGFTYINQPITLSTTVSANKGMDWDPVTNPASAYALFDGTNGTLNFRLDSLIKWTNCDRLMSLPNPKTTVLAYFNSNYNPATSQSFVGEEPTMLYFKPTGINSIIKFYNTILTPPAGFEGFLSYQNAIPVGQSGTFLAISSIGGQFYAEQKTVTIGAPAAGTNYTTVTFNPAPVSAATLVALINSMNTK</sequence>
<dbReference type="PROSITE" id="PS51257">
    <property type="entry name" value="PROKAR_LIPOPROTEIN"/>
    <property type="match status" value="1"/>
</dbReference>
<evidence type="ECO:0008006" key="3">
    <source>
        <dbReference type="Google" id="ProtNLM"/>
    </source>
</evidence>
<accession>A0ABR7TRA2</accession>
<evidence type="ECO:0000313" key="1">
    <source>
        <dbReference type="EMBL" id="MBC9933020.1"/>
    </source>
</evidence>
<dbReference type="EMBL" id="JACVFC010000003">
    <property type="protein sequence ID" value="MBC9933020.1"/>
    <property type="molecule type" value="Genomic_DNA"/>
</dbReference>
<proteinExistence type="predicted"/>
<name>A0ABR7TRA2_9BACT</name>
<dbReference type="Proteomes" id="UP000659124">
    <property type="component" value="Unassembled WGS sequence"/>
</dbReference>
<keyword evidence="2" id="KW-1185">Reference proteome</keyword>
<gene>
    <name evidence="1" type="ORF">ICL07_21710</name>
</gene>
<evidence type="ECO:0000313" key="2">
    <source>
        <dbReference type="Proteomes" id="UP000659124"/>
    </source>
</evidence>
<organism evidence="1 2">
    <name type="scientific">Chitinophaga qingshengii</name>
    <dbReference type="NCBI Taxonomy" id="1569794"/>
    <lineage>
        <taxon>Bacteria</taxon>
        <taxon>Pseudomonadati</taxon>
        <taxon>Bacteroidota</taxon>
        <taxon>Chitinophagia</taxon>
        <taxon>Chitinophagales</taxon>
        <taxon>Chitinophagaceae</taxon>
        <taxon>Chitinophaga</taxon>
    </lineage>
</organism>
<protein>
    <recommendedName>
        <fullName evidence="3">DUF4397 domain-containing protein</fullName>
    </recommendedName>
</protein>
<dbReference type="RefSeq" id="WP_188090147.1">
    <property type="nucleotide sequence ID" value="NZ_JACVFC010000003.1"/>
</dbReference>
<comment type="caution">
    <text evidence="1">The sequence shown here is derived from an EMBL/GenBank/DDBJ whole genome shotgun (WGS) entry which is preliminary data.</text>
</comment>